<name>A0A0C9XHP4_9AGAR</name>
<keyword evidence="2" id="KW-1185">Reference proteome</keyword>
<reference evidence="2" key="2">
    <citation type="submission" date="2015-01" db="EMBL/GenBank/DDBJ databases">
        <title>Evolutionary Origins and Diversification of the Mycorrhizal Mutualists.</title>
        <authorList>
            <consortium name="DOE Joint Genome Institute"/>
            <consortium name="Mycorrhizal Genomics Consortium"/>
            <person name="Kohler A."/>
            <person name="Kuo A."/>
            <person name="Nagy L.G."/>
            <person name="Floudas D."/>
            <person name="Copeland A."/>
            <person name="Barry K.W."/>
            <person name="Cichocki N."/>
            <person name="Veneault-Fourrey C."/>
            <person name="LaButti K."/>
            <person name="Lindquist E.A."/>
            <person name="Lipzen A."/>
            <person name="Lundell T."/>
            <person name="Morin E."/>
            <person name="Murat C."/>
            <person name="Riley R."/>
            <person name="Ohm R."/>
            <person name="Sun H."/>
            <person name="Tunlid A."/>
            <person name="Henrissat B."/>
            <person name="Grigoriev I.V."/>
            <person name="Hibbett D.S."/>
            <person name="Martin F."/>
        </authorList>
    </citation>
    <scope>NUCLEOTIDE SEQUENCE [LARGE SCALE GENOMIC DNA]</scope>
    <source>
        <strain evidence="2">LaAM-08-1</strain>
    </source>
</reference>
<dbReference type="HOGENOM" id="CLU_2360071_0_0_1"/>
<gene>
    <name evidence="1" type="ORF">K443DRAFT_581186</name>
</gene>
<protein>
    <submittedName>
        <fullName evidence="1">Uncharacterized protein</fullName>
    </submittedName>
</protein>
<sequence>MRDSMATPGSAIKSVWVPHKYAQFILSRRPHTSLSRIARVVVGMGVEAKELIPTTVGQIPLPLHKLLRVFLTVLFCRPLQVWNRSYTYTKPISIEY</sequence>
<evidence type="ECO:0000313" key="1">
    <source>
        <dbReference type="EMBL" id="KIK01049.1"/>
    </source>
</evidence>
<evidence type="ECO:0000313" key="2">
    <source>
        <dbReference type="Proteomes" id="UP000054477"/>
    </source>
</evidence>
<proteinExistence type="predicted"/>
<organism evidence="1 2">
    <name type="scientific">Laccaria amethystina LaAM-08-1</name>
    <dbReference type="NCBI Taxonomy" id="1095629"/>
    <lineage>
        <taxon>Eukaryota</taxon>
        <taxon>Fungi</taxon>
        <taxon>Dikarya</taxon>
        <taxon>Basidiomycota</taxon>
        <taxon>Agaricomycotina</taxon>
        <taxon>Agaricomycetes</taxon>
        <taxon>Agaricomycetidae</taxon>
        <taxon>Agaricales</taxon>
        <taxon>Agaricineae</taxon>
        <taxon>Hydnangiaceae</taxon>
        <taxon>Laccaria</taxon>
    </lineage>
</organism>
<dbReference type="AlphaFoldDB" id="A0A0C9XHP4"/>
<dbReference type="Proteomes" id="UP000054477">
    <property type="component" value="Unassembled WGS sequence"/>
</dbReference>
<accession>A0A0C9XHP4</accession>
<reference evidence="1 2" key="1">
    <citation type="submission" date="2014-04" db="EMBL/GenBank/DDBJ databases">
        <authorList>
            <consortium name="DOE Joint Genome Institute"/>
            <person name="Kuo A."/>
            <person name="Kohler A."/>
            <person name="Nagy L.G."/>
            <person name="Floudas D."/>
            <person name="Copeland A."/>
            <person name="Barry K.W."/>
            <person name="Cichocki N."/>
            <person name="Veneault-Fourrey C."/>
            <person name="LaButti K."/>
            <person name="Lindquist E.A."/>
            <person name="Lipzen A."/>
            <person name="Lundell T."/>
            <person name="Morin E."/>
            <person name="Murat C."/>
            <person name="Sun H."/>
            <person name="Tunlid A."/>
            <person name="Henrissat B."/>
            <person name="Grigoriev I.V."/>
            <person name="Hibbett D.S."/>
            <person name="Martin F."/>
            <person name="Nordberg H.P."/>
            <person name="Cantor M.N."/>
            <person name="Hua S.X."/>
        </authorList>
    </citation>
    <scope>NUCLEOTIDE SEQUENCE [LARGE SCALE GENOMIC DNA]</scope>
    <source>
        <strain evidence="1 2">LaAM-08-1</strain>
    </source>
</reference>
<dbReference type="EMBL" id="KN838613">
    <property type="protein sequence ID" value="KIK01049.1"/>
    <property type="molecule type" value="Genomic_DNA"/>
</dbReference>